<dbReference type="InterPro" id="IPR050280">
    <property type="entry name" value="OMP_Chaperone_SurA"/>
</dbReference>
<dbReference type="PANTHER" id="PTHR47637">
    <property type="entry name" value="CHAPERONE SURA"/>
    <property type="match status" value="1"/>
</dbReference>
<keyword evidence="2" id="KW-0697">Rotamase</keyword>
<feature type="signal peptide" evidence="3">
    <location>
        <begin position="1"/>
        <end position="30"/>
    </location>
</feature>
<dbReference type="Gene3D" id="1.10.4030.10">
    <property type="entry name" value="Porin chaperone SurA, peptide-binding domain"/>
    <property type="match status" value="1"/>
</dbReference>
<dbReference type="InterPro" id="IPR027304">
    <property type="entry name" value="Trigger_fact/SurA_dom_sf"/>
</dbReference>
<dbReference type="Pfam" id="PF00639">
    <property type="entry name" value="Rotamase"/>
    <property type="match status" value="2"/>
</dbReference>
<evidence type="ECO:0000256" key="3">
    <source>
        <dbReference type="SAM" id="SignalP"/>
    </source>
</evidence>
<dbReference type="InterPro" id="IPR000297">
    <property type="entry name" value="PPIase_PpiC"/>
</dbReference>
<evidence type="ECO:0000259" key="4">
    <source>
        <dbReference type="PROSITE" id="PS50198"/>
    </source>
</evidence>
<keyword evidence="2 5" id="KW-0413">Isomerase</keyword>
<dbReference type="GO" id="GO:0003755">
    <property type="term" value="F:peptidyl-prolyl cis-trans isomerase activity"/>
    <property type="evidence" value="ECO:0007669"/>
    <property type="project" value="UniProtKB-KW"/>
</dbReference>
<dbReference type="InterPro" id="IPR046357">
    <property type="entry name" value="PPIase_dom_sf"/>
</dbReference>
<evidence type="ECO:0000313" key="5">
    <source>
        <dbReference type="EMBL" id="PSG88019.1"/>
    </source>
</evidence>
<organism evidence="5 6">
    <name type="scientific">Aurantibacter aestuarii</name>
    <dbReference type="NCBI Taxonomy" id="1266046"/>
    <lineage>
        <taxon>Bacteria</taxon>
        <taxon>Pseudomonadati</taxon>
        <taxon>Bacteroidota</taxon>
        <taxon>Flavobacteriia</taxon>
        <taxon>Flavobacteriales</taxon>
        <taxon>Flavobacteriaceae</taxon>
        <taxon>Aurantibacter</taxon>
    </lineage>
</organism>
<dbReference type="PANTHER" id="PTHR47637:SF1">
    <property type="entry name" value="CHAPERONE SURA"/>
    <property type="match status" value="1"/>
</dbReference>
<reference evidence="5 6" key="1">
    <citation type="submission" date="2018-03" db="EMBL/GenBank/DDBJ databases">
        <title>Mesoflavibacter sp. HG37 and Mesoflavibacter sp. HG96 sp.nov., two marine bacteria isolated from seawater of Western Pacific Ocean.</title>
        <authorList>
            <person name="Cheng H."/>
            <person name="Wu Y.-H."/>
            <person name="Guo L.-L."/>
            <person name="Xu X.-W."/>
        </authorList>
    </citation>
    <scope>NUCLEOTIDE SEQUENCE [LARGE SCALE GENOMIC DNA]</scope>
    <source>
        <strain evidence="5 6">KCTC 32269</strain>
    </source>
</reference>
<dbReference type="Proteomes" id="UP000238426">
    <property type="component" value="Unassembled WGS sequence"/>
</dbReference>
<evidence type="ECO:0000313" key="6">
    <source>
        <dbReference type="Proteomes" id="UP000238426"/>
    </source>
</evidence>
<keyword evidence="1 3" id="KW-0732">Signal</keyword>
<feature type="domain" description="PpiC" evidence="4">
    <location>
        <begin position="306"/>
        <end position="419"/>
    </location>
</feature>
<sequence>MQLKIKNLKFSIKYSLIALSLLASVQTIFAQEIILEEETETVKDTVIPNQAIKVDGVAAVVGDYIVLDSDIDKNILQLKAAGVSTKEFSRCQIFGKLLEDKLYAHHAIQDSISISDLEIRSYVDQQIQQFLAQTNGSMEELLKFYNQDNEKEFREEMFEINKSQRLASEMQKKIVDEVEITPEEVREFFNKIPKDERPTFGTELKVLQIVLEPKVTEEEEQRIINQLKEYRKDVLENGASFSSKAVFYSQDPGSASKGGKYTLNRKKPRMVKEFRETAFSMEEGEISEPFKTDFGYHIIYLEKIRGQEYDVRHILLLPKIANSSVAEAKEKLEEVRVKIEAGEISFEDAAKEISEDEESGKLGGLLRNPVTQDFSFELTKMDPELYSQIQNLKEGDVSEVISEQDRKGALKYKLLMVKDRTDEHIADYAKDYLKIKELALNEKRFKAIDKWQDEKIMDTYIKVSESHRSCDFNSNWLKQ</sequence>
<dbReference type="PROSITE" id="PS50198">
    <property type="entry name" value="PPIC_PPIASE_2"/>
    <property type="match status" value="2"/>
</dbReference>
<evidence type="ECO:0000256" key="1">
    <source>
        <dbReference type="ARBA" id="ARBA00022729"/>
    </source>
</evidence>
<dbReference type="EMBL" id="PXOQ01000009">
    <property type="protein sequence ID" value="PSG88019.1"/>
    <property type="molecule type" value="Genomic_DNA"/>
</dbReference>
<name>A0A2T1N823_9FLAO</name>
<protein>
    <submittedName>
        <fullName evidence="5">Peptidylprolyl isomerase</fullName>
    </submittedName>
</protein>
<dbReference type="SUPFAM" id="SSF109998">
    <property type="entry name" value="Triger factor/SurA peptide-binding domain-like"/>
    <property type="match status" value="1"/>
</dbReference>
<dbReference type="OrthoDB" id="14196at2"/>
<keyword evidence="6" id="KW-1185">Reference proteome</keyword>
<dbReference type="Gene3D" id="3.10.50.40">
    <property type="match status" value="2"/>
</dbReference>
<feature type="domain" description="PpiC" evidence="4">
    <location>
        <begin position="201"/>
        <end position="303"/>
    </location>
</feature>
<dbReference type="AlphaFoldDB" id="A0A2T1N823"/>
<dbReference type="RefSeq" id="WP_106463157.1">
    <property type="nucleotide sequence ID" value="NZ_PXOQ01000009.1"/>
</dbReference>
<dbReference type="SUPFAM" id="SSF54534">
    <property type="entry name" value="FKBP-like"/>
    <property type="match status" value="2"/>
</dbReference>
<gene>
    <name evidence="5" type="ORF">C7H52_06865</name>
</gene>
<comment type="caution">
    <text evidence="5">The sequence shown here is derived from an EMBL/GenBank/DDBJ whole genome shotgun (WGS) entry which is preliminary data.</text>
</comment>
<feature type="chain" id="PRO_5015474352" evidence="3">
    <location>
        <begin position="31"/>
        <end position="479"/>
    </location>
</feature>
<evidence type="ECO:0000256" key="2">
    <source>
        <dbReference type="PROSITE-ProRule" id="PRU00278"/>
    </source>
</evidence>
<proteinExistence type="predicted"/>
<accession>A0A2T1N823</accession>